<keyword evidence="2" id="KW-1185">Reference proteome</keyword>
<dbReference type="OMA" id="FQGPIAC"/>
<comment type="caution">
    <text evidence="1">The sequence shown here is derived from an EMBL/GenBank/DDBJ whole genome shotgun (WGS) entry which is preliminary data.</text>
</comment>
<dbReference type="Gene3D" id="3.30.450.40">
    <property type="match status" value="1"/>
</dbReference>
<dbReference type="Proteomes" id="UP001149090">
    <property type="component" value="Unassembled WGS sequence"/>
</dbReference>
<dbReference type="InterPro" id="IPR029016">
    <property type="entry name" value="GAF-like_dom_sf"/>
</dbReference>
<accession>A0A9Q0RGH4</accession>
<sequence>MNKKEKFDLIEKKIKEIIEQEETREKKLLSITELISSELDYYNWVGFYIVDKEKKNELYLGPFTGEPTTHTRITFGKGVCGRSAQLEKSLLISDVSQESNYLSCSINVKSEIVVPIFKKNENENNLYVAQIDVDSHLRNAFDQLDEIFLNKIANFCSDLF</sequence>
<reference evidence="1" key="1">
    <citation type="submission" date="2022-10" db="EMBL/GenBank/DDBJ databases">
        <title>Novel sulphate-reducing endosymbionts in the free-living metamonad Anaeramoeba.</title>
        <authorList>
            <person name="Jerlstrom-Hultqvist J."/>
            <person name="Cepicka I."/>
            <person name="Gallot-Lavallee L."/>
            <person name="Salas-Leiva D."/>
            <person name="Curtis B.A."/>
            <person name="Zahonova K."/>
            <person name="Pipaliya S."/>
            <person name="Dacks J."/>
            <person name="Roger A.J."/>
        </authorList>
    </citation>
    <scope>NUCLEOTIDE SEQUENCE</scope>
    <source>
        <strain evidence="1">BMAN</strain>
    </source>
</reference>
<dbReference type="EMBL" id="JAPDFW010000033">
    <property type="protein sequence ID" value="KAJ5079227.1"/>
    <property type="molecule type" value="Genomic_DNA"/>
</dbReference>
<name>A0A9Q0RGH4_ANAIG</name>
<evidence type="ECO:0000313" key="1">
    <source>
        <dbReference type="EMBL" id="KAJ5079227.1"/>
    </source>
</evidence>
<dbReference type="OrthoDB" id="15735at2759"/>
<dbReference type="AlphaFoldDB" id="A0A9Q0RGH4"/>
<organism evidence="1 2">
    <name type="scientific">Anaeramoeba ignava</name>
    <name type="common">Anaerobic marine amoeba</name>
    <dbReference type="NCBI Taxonomy" id="1746090"/>
    <lineage>
        <taxon>Eukaryota</taxon>
        <taxon>Metamonada</taxon>
        <taxon>Anaeramoebidae</taxon>
        <taxon>Anaeramoeba</taxon>
    </lineage>
</organism>
<gene>
    <name evidence="1" type="ORF">M0811_04248</name>
</gene>
<proteinExistence type="predicted"/>
<protein>
    <submittedName>
        <fullName evidence="1">Free methionine-r-sulfoxide reductase</fullName>
    </submittedName>
</protein>
<dbReference type="SUPFAM" id="SSF55781">
    <property type="entry name" value="GAF domain-like"/>
    <property type="match status" value="1"/>
</dbReference>
<evidence type="ECO:0000313" key="2">
    <source>
        <dbReference type="Proteomes" id="UP001149090"/>
    </source>
</evidence>